<dbReference type="InterPro" id="IPR022398">
    <property type="entry name" value="Peptidase_S8_His-AS"/>
</dbReference>
<dbReference type="Proteomes" id="UP000568380">
    <property type="component" value="Unassembled WGS sequence"/>
</dbReference>
<dbReference type="Pfam" id="PF00082">
    <property type="entry name" value="Peptidase_S8"/>
    <property type="match status" value="1"/>
</dbReference>
<dbReference type="PANTHER" id="PTHR43806:SF11">
    <property type="entry name" value="CEREVISIN-RELATED"/>
    <property type="match status" value="1"/>
</dbReference>
<dbReference type="SUPFAM" id="SSF52743">
    <property type="entry name" value="Subtilisin-like"/>
    <property type="match status" value="1"/>
</dbReference>
<dbReference type="Gene3D" id="3.40.50.200">
    <property type="entry name" value="Peptidase S8/S53 domain"/>
    <property type="match status" value="1"/>
</dbReference>
<evidence type="ECO:0000256" key="1">
    <source>
        <dbReference type="ARBA" id="ARBA00011073"/>
    </source>
</evidence>
<dbReference type="InterPro" id="IPR000209">
    <property type="entry name" value="Peptidase_S8/S53_dom"/>
</dbReference>
<comment type="similarity">
    <text evidence="1 6 7">Belongs to the peptidase S8 family.</text>
</comment>
<dbReference type="InterPro" id="IPR010259">
    <property type="entry name" value="S8pro/Inhibitor_I9"/>
</dbReference>
<evidence type="ECO:0000313" key="11">
    <source>
        <dbReference type="EMBL" id="MBB5081515.1"/>
    </source>
</evidence>
<dbReference type="RefSeq" id="WP_312896625.1">
    <property type="nucleotide sequence ID" value="NZ_JACHIN010000010.1"/>
</dbReference>
<evidence type="ECO:0000313" key="12">
    <source>
        <dbReference type="Proteomes" id="UP000568380"/>
    </source>
</evidence>
<dbReference type="Gene3D" id="2.60.40.10">
    <property type="entry name" value="Immunoglobulins"/>
    <property type="match status" value="2"/>
</dbReference>
<dbReference type="PROSITE" id="PS50093">
    <property type="entry name" value="PKD"/>
    <property type="match status" value="2"/>
</dbReference>
<dbReference type="InterPro" id="IPR013783">
    <property type="entry name" value="Ig-like_fold"/>
</dbReference>
<dbReference type="Pfam" id="PF05922">
    <property type="entry name" value="Inhibitor_I9"/>
    <property type="match status" value="1"/>
</dbReference>
<dbReference type="PANTHER" id="PTHR43806">
    <property type="entry name" value="PEPTIDASE S8"/>
    <property type="match status" value="1"/>
</dbReference>
<feature type="active site" description="Charge relay system" evidence="6">
    <location>
        <position position="349"/>
    </location>
</feature>
<dbReference type="SUPFAM" id="SSF49299">
    <property type="entry name" value="PKD domain"/>
    <property type="match status" value="2"/>
</dbReference>
<keyword evidence="12" id="KW-1185">Reference proteome</keyword>
<feature type="signal peptide" evidence="9">
    <location>
        <begin position="1"/>
        <end position="28"/>
    </location>
</feature>
<dbReference type="CDD" id="cd07477">
    <property type="entry name" value="Peptidases_S8_Subtilisin_subset"/>
    <property type="match status" value="1"/>
</dbReference>
<protein>
    <submittedName>
        <fullName evidence="11">Subtilisin family serine protease</fullName>
    </submittedName>
</protein>
<evidence type="ECO:0000256" key="8">
    <source>
        <dbReference type="SAM" id="MobiDB-lite"/>
    </source>
</evidence>
<dbReference type="SMART" id="SM00089">
    <property type="entry name" value="PKD"/>
    <property type="match status" value="2"/>
</dbReference>
<sequence>MRTIKALITGAGLALALAAPLSAAPASAAPGPLADYVVLLGDANADPAAVAAHHVRRHGGHTGHVYRHALRGFSAQLTPAAAEALRRDPRVTSIQPDHLMSITDQAVPTGIRRAGAVANPNLKINGVEDYTADTDIAIIDTGIDAGHPDLTVAARTDCLNTTICRDNTGPDDHGHGSHVAGTAAARDNGIGVTGIAPGARLWSVKVLNAQGSGQLSGVAAGVDWVAAHAGEIEVANMSLGCDNCATDALDQAIAGAVAKGVVFVVAAGNNRKDARTFSPANHPDVVTVSALADFDGAPGGRAASTCRADQDDTLADFSNFGPLVEIAAPGTCILSTSRNGGYATLSGTSMAAPHVAGAAGLLTASGHRATNRDQVLSIRQRLIDTGSSDWRDDSGDSIREPLLNVTSTQDYPAGSADPGRPTASFTSSCSTASLTCSFDAGSSTDPDGTITRYTWDFGDGSTTTGKTASHTYPRPGYYSVLLTVTDNSGKTNTARRLVKAGDLPPTAALSGRCQSSSCTFDGRGSSDEEGAITSYRWDFGDGSTGSGATAAHAYPAATATYTIRLTVTDSAGQSAAATGRVRCTKVVTTAICFIQP</sequence>
<comment type="caution">
    <text evidence="11">The sequence shown here is derived from an EMBL/GenBank/DDBJ whole genome shotgun (WGS) entry which is preliminary data.</text>
</comment>
<reference evidence="11 12" key="1">
    <citation type="submission" date="2020-08" db="EMBL/GenBank/DDBJ databases">
        <title>Genomic Encyclopedia of Type Strains, Phase IV (KMG-IV): sequencing the most valuable type-strain genomes for metagenomic binning, comparative biology and taxonomic classification.</title>
        <authorList>
            <person name="Goeker M."/>
        </authorList>
    </citation>
    <scope>NUCLEOTIDE SEQUENCE [LARGE SCALE GENOMIC DNA]</scope>
    <source>
        <strain evidence="11 12">DSM 45385</strain>
    </source>
</reference>
<dbReference type="PRINTS" id="PR00723">
    <property type="entry name" value="SUBTILISIN"/>
</dbReference>
<dbReference type="InterPro" id="IPR035986">
    <property type="entry name" value="PKD_dom_sf"/>
</dbReference>
<evidence type="ECO:0000256" key="4">
    <source>
        <dbReference type="ARBA" id="ARBA00022801"/>
    </source>
</evidence>
<evidence type="ECO:0000256" key="6">
    <source>
        <dbReference type="PROSITE-ProRule" id="PRU01240"/>
    </source>
</evidence>
<feature type="region of interest" description="Disordered" evidence="8">
    <location>
        <begin position="405"/>
        <end position="424"/>
    </location>
</feature>
<dbReference type="GO" id="GO:0005975">
    <property type="term" value="P:carbohydrate metabolic process"/>
    <property type="evidence" value="ECO:0007669"/>
    <property type="project" value="UniProtKB-ARBA"/>
</dbReference>
<accession>A0A7W8AA84</accession>
<evidence type="ECO:0000256" key="3">
    <source>
        <dbReference type="ARBA" id="ARBA00022723"/>
    </source>
</evidence>
<dbReference type="InterPro" id="IPR015500">
    <property type="entry name" value="Peptidase_S8_subtilisin-rel"/>
</dbReference>
<dbReference type="InterPro" id="IPR037045">
    <property type="entry name" value="S8pro/Inhibitor_I9_sf"/>
</dbReference>
<keyword evidence="3" id="KW-0479">Metal-binding</keyword>
<dbReference type="InterPro" id="IPR036852">
    <property type="entry name" value="Peptidase_S8/S53_dom_sf"/>
</dbReference>
<dbReference type="InterPro" id="IPR022409">
    <property type="entry name" value="PKD/Chitinase_dom"/>
</dbReference>
<evidence type="ECO:0000256" key="7">
    <source>
        <dbReference type="RuleBase" id="RU003355"/>
    </source>
</evidence>
<evidence type="ECO:0000256" key="2">
    <source>
        <dbReference type="ARBA" id="ARBA00022670"/>
    </source>
</evidence>
<keyword evidence="5 6" id="KW-0720">Serine protease</keyword>
<evidence type="ECO:0000256" key="5">
    <source>
        <dbReference type="ARBA" id="ARBA00022825"/>
    </source>
</evidence>
<dbReference type="InterPro" id="IPR050131">
    <property type="entry name" value="Peptidase_S8_subtilisin-like"/>
</dbReference>
<name>A0A7W8AA84_9ACTN</name>
<dbReference type="PROSITE" id="PS00137">
    <property type="entry name" value="SUBTILASE_HIS"/>
    <property type="match status" value="1"/>
</dbReference>
<feature type="domain" description="PKD" evidence="10">
    <location>
        <begin position="431"/>
        <end position="494"/>
    </location>
</feature>
<feature type="chain" id="PRO_5031077097" evidence="9">
    <location>
        <begin position="29"/>
        <end position="596"/>
    </location>
</feature>
<dbReference type="InterPro" id="IPR000601">
    <property type="entry name" value="PKD_dom"/>
</dbReference>
<dbReference type="PROSITE" id="PS00136">
    <property type="entry name" value="SUBTILASE_ASP"/>
    <property type="match status" value="1"/>
</dbReference>
<dbReference type="EMBL" id="JACHIN010000010">
    <property type="protein sequence ID" value="MBB5081515.1"/>
    <property type="molecule type" value="Genomic_DNA"/>
</dbReference>
<organism evidence="11 12">
    <name type="scientific">Nonomuraea endophytica</name>
    <dbReference type="NCBI Taxonomy" id="714136"/>
    <lineage>
        <taxon>Bacteria</taxon>
        <taxon>Bacillati</taxon>
        <taxon>Actinomycetota</taxon>
        <taxon>Actinomycetes</taxon>
        <taxon>Streptosporangiales</taxon>
        <taxon>Streptosporangiaceae</taxon>
        <taxon>Nonomuraea</taxon>
    </lineage>
</organism>
<dbReference type="AlphaFoldDB" id="A0A7W8AA84"/>
<dbReference type="GO" id="GO:0046872">
    <property type="term" value="F:metal ion binding"/>
    <property type="evidence" value="ECO:0007669"/>
    <property type="project" value="UniProtKB-KW"/>
</dbReference>
<evidence type="ECO:0000259" key="10">
    <source>
        <dbReference type="PROSITE" id="PS50093"/>
    </source>
</evidence>
<evidence type="ECO:0000256" key="9">
    <source>
        <dbReference type="SAM" id="SignalP"/>
    </source>
</evidence>
<proteinExistence type="inferred from homology"/>
<dbReference type="CDD" id="cd00146">
    <property type="entry name" value="PKD"/>
    <property type="match status" value="2"/>
</dbReference>
<dbReference type="InterPro" id="IPR034202">
    <property type="entry name" value="Subtilisin_Carlsberg-like"/>
</dbReference>
<gene>
    <name evidence="11" type="ORF">HNR40_007010</name>
</gene>
<keyword evidence="2 6" id="KW-0645">Protease</keyword>
<dbReference type="Pfam" id="PF18911">
    <property type="entry name" value="PKD_4"/>
    <property type="match status" value="2"/>
</dbReference>
<dbReference type="InterPro" id="IPR023827">
    <property type="entry name" value="Peptidase_S8_Asp-AS"/>
</dbReference>
<feature type="active site" description="Charge relay system" evidence="6">
    <location>
        <position position="140"/>
    </location>
</feature>
<keyword evidence="4 6" id="KW-0378">Hydrolase</keyword>
<dbReference type="PROSITE" id="PS00138">
    <property type="entry name" value="SUBTILASE_SER"/>
    <property type="match status" value="1"/>
</dbReference>
<dbReference type="GO" id="GO:0004252">
    <property type="term" value="F:serine-type endopeptidase activity"/>
    <property type="evidence" value="ECO:0007669"/>
    <property type="project" value="UniProtKB-UniRule"/>
</dbReference>
<keyword evidence="9" id="KW-0732">Signal</keyword>
<feature type="active site" description="Charge relay system" evidence="6">
    <location>
        <position position="175"/>
    </location>
</feature>
<dbReference type="GO" id="GO:0006508">
    <property type="term" value="P:proteolysis"/>
    <property type="evidence" value="ECO:0007669"/>
    <property type="project" value="UniProtKB-KW"/>
</dbReference>
<dbReference type="InterPro" id="IPR023828">
    <property type="entry name" value="Peptidase_S8_Ser-AS"/>
</dbReference>
<dbReference type="Gene3D" id="3.30.70.80">
    <property type="entry name" value="Peptidase S8 propeptide/proteinase inhibitor I9"/>
    <property type="match status" value="1"/>
</dbReference>
<dbReference type="PROSITE" id="PS51892">
    <property type="entry name" value="SUBTILASE"/>
    <property type="match status" value="1"/>
</dbReference>
<feature type="domain" description="PKD" evidence="10">
    <location>
        <begin position="517"/>
        <end position="578"/>
    </location>
</feature>